<feature type="coiled-coil region" evidence="1">
    <location>
        <begin position="55"/>
        <end position="129"/>
    </location>
</feature>
<accession>A0A366XT62</accession>
<dbReference type="Pfam" id="PF12732">
    <property type="entry name" value="YtxH"/>
    <property type="match status" value="1"/>
</dbReference>
<dbReference type="InterPro" id="IPR024623">
    <property type="entry name" value="YtxH"/>
</dbReference>
<evidence type="ECO:0000256" key="1">
    <source>
        <dbReference type="SAM" id="Coils"/>
    </source>
</evidence>
<name>A0A366XT62_9BACI</name>
<feature type="transmembrane region" description="Helical" evidence="2">
    <location>
        <begin position="12"/>
        <end position="31"/>
    </location>
</feature>
<proteinExistence type="predicted"/>
<reference evidence="3 4" key="1">
    <citation type="submission" date="2018-07" db="EMBL/GenBank/DDBJ databases">
        <title>Lottiidibacillus patelloidae gen. nov., sp. nov., isolated from the intestinal tract of a marine limpet and the reclassification of B. taeanensis BH030017T, B. algicola KMM 3737T and B. hwajinpoensis SW-72T as genus Lottiidibacillus.</title>
        <authorList>
            <person name="Liu R."/>
            <person name="Huang Z."/>
        </authorList>
    </citation>
    <scope>NUCLEOTIDE SEQUENCE [LARGE SCALE GENOMIC DNA]</scope>
    <source>
        <strain evidence="3 4">BH030017</strain>
    </source>
</reference>
<evidence type="ECO:0000313" key="3">
    <source>
        <dbReference type="EMBL" id="RBW69332.1"/>
    </source>
</evidence>
<dbReference type="InterPro" id="IPR036191">
    <property type="entry name" value="RRF_sf"/>
</dbReference>
<keyword evidence="2" id="KW-0472">Membrane</keyword>
<keyword evidence="2" id="KW-1133">Transmembrane helix</keyword>
<dbReference type="EMBL" id="QOCW01000011">
    <property type="protein sequence ID" value="RBW69332.1"/>
    <property type="molecule type" value="Genomic_DNA"/>
</dbReference>
<protein>
    <submittedName>
        <fullName evidence="3">YtxH domain-containing protein</fullName>
    </submittedName>
</protein>
<sequence length="131" mass="14936">MRERKIHMSKARSYLIGFAFGTFLTGTAVLLNAPKSGKELRTDMKEKGEEFKASLTKFKSETTDLKNKIVNLSKEGKETFTTLSSEVKDSMGEWKRSVDPNLKQLQKDLEELQQKLEEAADQMNKNNTKES</sequence>
<evidence type="ECO:0000256" key="2">
    <source>
        <dbReference type="SAM" id="Phobius"/>
    </source>
</evidence>
<dbReference type="AlphaFoldDB" id="A0A366XT62"/>
<keyword evidence="1" id="KW-0175">Coiled coil</keyword>
<dbReference type="SUPFAM" id="SSF55194">
    <property type="entry name" value="Ribosome recycling factor, RRF"/>
    <property type="match status" value="1"/>
</dbReference>
<gene>
    <name evidence="3" type="ORF">DS031_11885</name>
</gene>
<keyword evidence="4" id="KW-1185">Reference proteome</keyword>
<comment type="caution">
    <text evidence="3">The sequence shown here is derived from an EMBL/GenBank/DDBJ whole genome shotgun (WGS) entry which is preliminary data.</text>
</comment>
<dbReference type="Proteomes" id="UP000253314">
    <property type="component" value="Unassembled WGS sequence"/>
</dbReference>
<dbReference type="PANTHER" id="PTHR35792">
    <property type="entry name" value="GENERAL STRESS PROTEIN"/>
    <property type="match status" value="1"/>
</dbReference>
<evidence type="ECO:0000313" key="4">
    <source>
        <dbReference type="Proteomes" id="UP000253314"/>
    </source>
</evidence>
<organism evidence="3 4">
    <name type="scientific">Bacillus taeanensis</name>
    <dbReference type="NCBI Taxonomy" id="273032"/>
    <lineage>
        <taxon>Bacteria</taxon>
        <taxon>Bacillati</taxon>
        <taxon>Bacillota</taxon>
        <taxon>Bacilli</taxon>
        <taxon>Bacillales</taxon>
        <taxon>Bacillaceae</taxon>
        <taxon>Bacillus</taxon>
    </lineage>
</organism>
<dbReference type="PANTHER" id="PTHR35792:SF3">
    <property type="entry name" value="IG HYPOTHETICAL 17707"/>
    <property type="match status" value="1"/>
</dbReference>
<dbReference type="Gene3D" id="1.20.120.20">
    <property type="entry name" value="Apolipoprotein"/>
    <property type="match status" value="1"/>
</dbReference>
<keyword evidence="2" id="KW-0812">Transmembrane</keyword>
<dbReference type="OrthoDB" id="2989636at2"/>
<dbReference type="InterPro" id="IPR052928">
    <property type="entry name" value="Desiccation-related_membrane"/>
</dbReference>